<keyword evidence="5" id="KW-0443">Lipid metabolism</keyword>
<dbReference type="InterPro" id="IPR009617">
    <property type="entry name" value="Seipin"/>
</dbReference>
<keyword evidence="4" id="KW-1133">Transmembrane helix</keyword>
<sequence>MIALHLLSPAPTAGSSTPRTSKPLALPYLPPAIPHSRGSSSSVAGASSWHSLDTLLQPTRLDLPSFLASNTIVHTTARPALVPYVDPLALQATRFFLLFYHMLSPRAASTVRLDVPMAEDLSFSSQRRRGASSSEQQLPESLLLEVQAGQGIQVYEARVTLVARLKGLRGFMYRWKVTAFVVATGAFWAGEMMILACAVVAVGVGLGERWEGVKREDDYEFERMSSGEEDDGKGAGRHKKRERDRDGERRVKAEVAPSSASDGKGVAKETIIKEEVAEREMLAKVPPLETGQSTEADDEAEMEPEGPKKGKGKVKEVKLEGGDELEDAGIGTSYSDRVSKEGARRRKNVPS</sequence>
<dbReference type="AlphaFoldDB" id="A0AAN7CWU5"/>
<dbReference type="PANTHER" id="PTHR21212:SF0">
    <property type="entry name" value="SEIPIN"/>
    <property type="match status" value="1"/>
</dbReference>
<dbReference type="GO" id="GO:0005789">
    <property type="term" value="C:endoplasmic reticulum membrane"/>
    <property type="evidence" value="ECO:0007669"/>
    <property type="project" value="UniProtKB-SubCell"/>
</dbReference>
<comment type="subcellular location">
    <subcellularLocation>
        <location evidence="1">Endoplasmic reticulum membrane</location>
        <topology evidence="1">Multi-pass membrane protein</topology>
    </subcellularLocation>
</comment>
<evidence type="ECO:0000256" key="7">
    <source>
        <dbReference type="SAM" id="MobiDB-lite"/>
    </source>
</evidence>
<dbReference type="PANTHER" id="PTHR21212">
    <property type="entry name" value="BERNARDINELLI-SEIP CONGENITAL LIPODYSTROPHY 2 HOMOLOG BSCL2 PROTEIN"/>
    <property type="match status" value="1"/>
</dbReference>
<name>A0AAN7CWU5_9PEZI</name>
<evidence type="ECO:0000256" key="2">
    <source>
        <dbReference type="ARBA" id="ARBA00022692"/>
    </source>
</evidence>
<organism evidence="8 9">
    <name type="scientific">Corynascus novoguineensis</name>
    <dbReference type="NCBI Taxonomy" id="1126955"/>
    <lineage>
        <taxon>Eukaryota</taxon>
        <taxon>Fungi</taxon>
        <taxon>Dikarya</taxon>
        <taxon>Ascomycota</taxon>
        <taxon>Pezizomycotina</taxon>
        <taxon>Sordariomycetes</taxon>
        <taxon>Sordariomycetidae</taxon>
        <taxon>Sordariales</taxon>
        <taxon>Chaetomiaceae</taxon>
        <taxon>Corynascus</taxon>
    </lineage>
</organism>
<protein>
    <submittedName>
        <fullName evidence="8">Adipose-regulatory protein-domain-containing protein</fullName>
    </submittedName>
</protein>
<accession>A0AAN7CWU5</accession>
<reference evidence="8" key="1">
    <citation type="journal article" date="2023" name="Mol. Phylogenet. Evol.">
        <title>Genome-scale phylogeny and comparative genomics of the fungal order Sordariales.</title>
        <authorList>
            <person name="Hensen N."/>
            <person name="Bonometti L."/>
            <person name="Westerberg I."/>
            <person name="Brannstrom I.O."/>
            <person name="Guillou S."/>
            <person name="Cros-Aarteil S."/>
            <person name="Calhoun S."/>
            <person name="Haridas S."/>
            <person name="Kuo A."/>
            <person name="Mondo S."/>
            <person name="Pangilinan J."/>
            <person name="Riley R."/>
            <person name="LaButti K."/>
            <person name="Andreopoulos B."/>
            <person name="Lipzen A."/>
            <person name="Chen C."/>
            <person name="Yan M."/>
            <person name="Daum C."/>
            <person name="Ng V."/>
            <person name="Clum A."/>
            <person name="Steindorff A."/>
            <person name="Ohm R.A."/>
            <person name="Martin F."/>
            <person name="Silar P."/>
            <person name="Natvig D.O."/>
            <person name="Lalanne C."/>
            <person name="Gautier V."/>
            <person name="Ament-Velasquez S.L."/>
            <person name="Kruys A."/>
            <person name="Hutchinson M.I."/>
            <person name="Powell A.J."/>
            <person name="Barry K."/>
            <person name="Miller A.N."/>
            <person name="Grigoriev I.V."/>
            <person name="Debuchy R."/>
            <person name="Gladieux P."/>
            <person name="Hiltunen Thoren M."/>
            <person name="Johannesson H."/>
        </authorList>
    </citation>
    <scope>NUCLEOTIDE SEQUENCE</scope>
    <source>
        <strain evidence="8">CBS 359.72</strain>
    </source>
</reference>
<evidence type="ECO:0000256" key="6">
    <source>
        <dbReference type="ARBA" id="ARBA00023136"/>
    </source>
</evidence>
<evidence type="ECO:0000313" key="8">
    <source>
        <dbReference type="EMBL" id="KAK4249531.1"/>
    </source>
</evidence>
<keyword evidence="6" id="KW-0472">Membrane</keyword>
<feature type="compositionally biased region" description="Basic and acidic residues" evidence="7">
    <location>
        <begin position="305"/>
        <end position="321"/>
    </location>
</feature>
<gene>
    <name evidence="8" type="ORF">C7999DRAFT_39361</name>
</gene>
<keyword evidence="3" id="KW-0256">Endoplasmic reticulum</keyword>
<feature type="compositionally biased region" description="Acidic residues" evidence="7">
    <location>
        <begin position="295"/>
        <end position="304"/>
    </location>
</feature>
<reference evidence="8" key="2">
    <citation type="submission" date="2023-05" db="EMBL/GenBank/DDBJ databases">
        <authorList>
            <consortium name="Lawrence Berkeley National Laboratory"/>
            <person name="Steindorff A."/>
            <person name="Hensen N."/>
            <person name="Bonometti L."/>
            <person name="Westerberg I."/>
            <person name="Brannstrom I.O."/>
            <person name="Guillou S."/>
            <person name="Cros-Aarteil S."/>
            <person name="Calhoun S."/>
            <person name="Haridas S."/>
            <person name="Kuo A."/>
            <person name="Mondo S."/>
            <person name="Pangilinan J."/>
            <person name="Riley R."/>
            <person name="Labutti K."/>
            <person name="Andreopoulos B."/>
            <person name="Lipzen A."/>
            <person name="Chen C."/>
            <person name="Yanf M."/>
            <person name="Daum C."/>
            <person name="Ng V."/>
            <person name="Clum A."/>
            <person name="Ohm R."/>
            <person name="Martin F."/>
            <person name="Silar P."/>
            <person name="Natvig D."/>
            <person name="Lalanne C."/>
            <person name="Gautier V."/>
            <person name="Ament-Velasquez S.L."/>
            <person name="Kruys A."/>
            <person name="Hutchinson M.I."/>
            <person name="Powell A.J."/>
            <person name="Barry K."/>
            <person name="Miller A.N."/>
            <person name="Grigoriev I.V."/>
            <person name="Debuchy R."/>
            <person name="Gladieux P."/>
            <person name="Thoren M.H."/>
            <person name="Johannesson H."/>
        </authorList>
    </citation>
    <scope>NUCLEOTIDE SEQUENCE</scope>
    <source>
        <strain evidence="8">CBS 359.72</strain>
    </source>
</reference>
<dbReference type="CDD" id="cd23995">
    <property type="entry name" value="Seipin_BSCL2_like"/>
    <property type="match status" value="1"/>
</dbReference>
<keyword evidence="2" id="KW-0812">Transmembrane</keyword>
<feature type="region of interest" description="Disordered" evidence="7">
    <location>
        <begin position="221"/>
        <end position="351"/>
    </location>
</feature>
<evidence type="ECO:0000256" key="1">
    <source>
        <dbReference type="ARBA" id="ARBA00004477"/>
    </source>
</evidence>
<evidence type="ECO:0000256" key="4">
    <source>
        <dbReference type="ARBA" id="ARBA00022989"/>
    </source>
</evidence>
<feature type="compositionally biased region" description="Basic and acidic residues" evidence="7">
    <location>
        <begin position="265"/>
        <end position="282"/>
    </location>
</feature>
<evidence type="ECO:0000313" key="9">
    <source>
        <dbReference type="Proteomes" id="UP001303647"/>
    </source>
</evidence>
<feature type="compositionally biased region" description="Basic and acidic residues" evidence="7">
    <location>
        <begin position="243"/>
        <end position="253"/>
    </location>
</feature>
<dbReference type="GO" id="GO:0140042">
    <property type="term" value="P:lipid droplet formation"/>
    <property type="evidence" value="ECO:0007669"/>
    <property type="project" value="UniProtKB-ARBA"/>
</dbReference>
<dbReference type="Pfam" id="PF06775">
    <property type="entry name" value="Seipin"/>
    <property type="match status" value="1"/>
</dbReference>
<dbReference type="EMBL" id="MU857622">
    <property type="protein sequence ID" value="KAK4249531.1"/>
    <property type="molecule type" value="Genomic_DNA"/>
</dbReference>
<dbReference type="GO" id="GO:0006629">
    <property type="term" value="P:lipid metabolic process"/>
    <property type="evidence" value="ECO:0007669"/>
    <property type="project" value="UniProtKB-KW"/>
</dbReference>
<dbReference type="Proteomes" id="UP001303647">
    <property type="component" value="Unassembled WGS sequence"/>
</dbReference>
<evidence type="ECO:0000256" key="3">
    <source>
        <dbReference type="ARBA" id="ARBA00022824"/>
    </source>
</evidence>
<proteinExistence type="predicted"/>
<evidence type="ECO:0000256" key="5">
    <source>
        <dbReference type="ARBA" id="ARBA00023098"/>
    </source>
</evidence>
<keyword evidence="9" id="KW-1185">Reference proteome</keyword>
<comment type="caution">
    <text evidence="8">The sequence shown here is derived from an EMBL/GenBank/DDBJ whole genome shotgun (WGS) entry which is preliminary data.</text>
</comment>